<protein>
    <submittedName>
        <fullName evidence="1">BcpO-related WXXGXW repeat protein</fullName>
    </submittedName>
</protein>
<gene>
    <name evidence="1" type="ORF">HK413_11440</name>
</gene>
<reference evidence="1 2" key="1">
    <citation type="submission" date="2020-05" db="EMBL/GenBank/DDBJ databases">
        <authorList>
            <person name="Khan S.A."/>
            <person name="Jeon C.O."/>
            <person name="Chun B.H."/>
        </authorList>
    </citation>
    <scope>NUCLEOTIDE SEQUENCE [LARGE SCALE GENOMIC DNA]</scope>
    <source>
        <strain evidence="1 2">S1162</strain>
    </source>
</reference>
<name>A0ABX1W2U2_9SPHI</name>
<keyword evidence="2" id="KW-1185">Reference proteome</keyword>
<comment type="caution">
    <text evidence="1">The sequence shown here is derived from an EMBL/GenBank/DDBJ whole genome shotgun (WGS) entry which is preliminary data.</text>
</comment>
<dbReference type="RefSeq" id="WP_175270229.1">
    <property type="nucleotide sequence ID" value="NZ_JABFCR010000054.1"/>
</dbReference>
<organism evidence="1 2">
    <name type="scientific">Mucilaginibacter humi</name>
    <dbReference type="NCBI Taxonomy" id="2732510"/>
    <lineage>
        <taxon>Bacteria</taxon>
        <taxon>Pseudomonadati</taxon>
        <taxon>Bacteroidota</taxon>
        <taxon>Sphingobacteriia</taxon>
        <taxon>Sphingobacteriales</taxon>
        <taxon>Sphingobacteriaceae</taxon>
        <taxon>Mucilaginibacter</taxon>
    </lineage>
</organism>
<accession>A0ABX1W2U2</accession>
<dbReference type="InterPro" id="IPR024447">
    <property type="entry name" value="YXWGXW_rpt"/>
</dbReference>
<dbReference type="Proteomes" id="UP000566071">
    <property type="component" value="Unassembled WGS sequence"/>
</dbReference>
<dbReference type="Pfam" id="PF12779">
    <property type="entry name" value="WXXGXW"/>
    <property type="match status" value="1"/>
</dbReference>
<proteinExistence type="predicted"/>
<dbReference type="EMBL" id="JABFCR010000054">
    <property type="protein sequence ID" value="NNU34554.1"/>
    <property type="molecule type" value="Genomic_DNA"/>
</dbReference>
<evidence type="ECO:0000313" key="2">
    <source>
        <dbReference type="Proteomes" id="UP000566071"/>
    </source>
</evidence>
<evidence type="ECO:0000313" key="1">
    <source>
        <dbReference type="EMBL" id="NNU34554.1"/>
    </source>
</evidence>
<sequence>MDFNTIATIKTNTIMKTVRRILFASAAPVLFAAADTSAQVFVRSRPVRHHTVVTTRPVRPSATHVWIEGEWIPKGRTYVERPGYWAPIPRPHAVWVPGHWDRRPRGYFWVPGHWS</sequence>